<dbReference type="Proteomes" id="UP000002068">
    <property type="component" value="Chromosome"/>
</dbReference>
<dbReference type="HOGENOM" id="CLU_078234_0_0_9"/>
<dbReference type="KEGG" id="cdc:CD196_3433"/>
<organism evidence="2 3">
    <name type="scientific">Clostridioides difficile (strain CD196)</name>
    <name type="common">Peptoclostridium difficile</name>
    <dbReference type="NCBI Taxonomy" id="645462"/>
    <lineage>
        <taxon>Bacteria</taxon>
        <taxon>Bacillati</taxon>
        <taxon>Bacillota</taxon>
        <taxon>Clostridia</taxon>
        <taxon>Peptostreptococcales</taxon>
        <taxon>Peptostreptococcaceae</taxon>
        <taxon>Clostridioides</taxon>
    </lineage>
</organism>
<dbReference type="AlphaFoldDB" id="A0A0H3N790"/>
<dbReference type="Pfam" id="PF10026">
    <property type="entry name" value="DUF2268"/>
    <property type="match status" value="1"/>
</dbReference>
<name>A0A0H3N790_CLODC</name>
<reference evidence="2 3" key="1">
    <citation type="journal article" date="2009" name="Genome Biol.">
        <title>Comparative genome and phenotypic analysis of Clostridium difficile 027 strains provides insight into the evolution of a hypervirulent bacterium.</title>
        <authorList>
            <person name="Stabler R.A."/>
            <person name="He M."/>
            <person name="Dawson L."/>
            <person name="Martin M."/>
            <person name="Valiente E."/>
            <person name="Corton C."/>
            <person name="Lawley T.D."/>
            <person name="Sebaihia M."/>
            <person name="Quail M.A."/>
            <person name="Rose G."/>
            <person name="Gerding D.N."/>
            <person name="Gibert M."/>
            <person name="Popoff M.R."/>
            <person name="Parkhill J."/>
            <person name="Dougan G."/>
            <person name="Wren B.W."/>
        </authorList>
    </citation>
    <scope>NUCLEOTIDE SEQUENCE [LARGE SCALE GENOMIC DNA]</scope>
    <source>
        <strain evidence="2 3">CD196</strain>
    </source>
</reference>
<accession>A0A0H3N790</accession>
<evidence type="ECO:0000313" key="2">
    <source>
        <dbReference type="EMBL" id="CBA66926.1"/>
    </source>
</evidence>
<feature type="domain" description="DUF2268" evidence="1">
    <location>
        <begin position="90"/>
        <end position="298"/>
    </location>
</feature>
<dbReference type="EMBL" id="FN538970">
    <property type="protein sequence ID" value="CBA66926.1"/>
    <property type="molecule type" value="Genomic_DNA"/>
</dbReference>
<dbReference type="InterPro" id="IPR018728">
    <property type="entry name" value="DUF2268"/>
</dbReference>
<evidence type="ECO:0000259" key="1">
    <source>
        <dbReference type="Pfam" id="PF10026"/>
    </source>
</evidence>
<proteinExistence type="predicted"/>
<sequence length="305" mass="35351">MVNMNIIEIRSDKIYKKIMDAPINKKEDIYRYELMKPFEFKWKCMNVPIVARQKGGYDVIIASEMLGVLSPKDIDEKQKKNINVLSADKIWGTCKETIENSINAFIKEGYDLNIKDYKYSILLANPNSPYTILSDGYWGDGGIPGYIFLSLVPNEYTINRLPVLIAHECNHNIRFQFIEWNNNITLEEMMINEGLAENFATWMFGEEMLGPWVSRTDIETLNTYIKPIIKSALKETGFQNITSYLYGDDIAKMQGYFPVGLPYCAGYACGYYMIKYYLEKTNKSIIEATLLPYSEIIETVKEFWE</sequence>
<protein>
    <recommendedName>
        <fullName evidence="1">DUF2268 domain-containing protein</fullName>
    </recommendedName>
</protein>
<gene>
    <name evidence="2" type="ordered locus">CD196_3433</name>
</gene>
<evidence type="ECO:0000313" key="3">
    <source>
        <dbReference type="Proteomes" id="UP000002068"/>
    </source>
</evidence>